<evidence type="ECO:0008006" key="2">
    <source>
        <dbReference type="Google" id="ProtNLM"/>
    </source>
</evidence>
<dbReference type="PANTHER" id="PTHR12993:SF11">
    <property type="entry name" value="N-ACETYLGLUCOSAMINYL-PHOSPHATIDYLINOSITOL DE-N-ACETYLASE"/>
    <property type="match status" value="1"/>
</dbReference>
<gene>
    <name evidence="1" type="ORF">METZ01_LOCUS5133</name>
</gene>
<sequence>MTQVVQNKSKLTVLSLFAHPDDEAFGSGGTLAELVRKGHKVTTVCATNGDVGEISDPALATPENLWQVRQEELRRAMTVTGITDVRFLGYRDSGMDGTPDNDNLASLFQADQTNVQAQIGALLDELKPDIVFTHDPTGGYGHPDHVTVYRCTTAAIDAMTGERPHVYHVCFPKKNFKRLWQDMTNAGITPPFAKEALDDIGSPDDYVTTERDVSAYVDVKKESLSCHQTQLDPHGPFGAMAPEVLTSWMSTEYFYLTQPTDGKSQEDILADLV</sequence>
<evidence type="ECO:0000313" key="1">
    <source>
        <dbReference type="EMBL" id="SUZ52279.1"/>
    </source>
</evidence>
<dbReference type="AlphaFoldDB" id="A0A381NCX3"/>
<accession>A0A381NCX3</accession>
<dbReference type="GO" id="GO:0016811">
    <property type="term" value="F:hydrolase activity, acting on carbon-nitrogen (but not peptide) bonds, in linear amides"/>
    <property type="evidence" value="ECO:0007669"/>
    <property type="project" value="TreeGrafter"/>
</dbReference>
<name>A0A381NCX3_9ZZZZ</name>
<organism evidence="1">
    <name type="scientific">marine metagenome</name>
    <dbReference type="NCBI Taxonomy" id="408172"/>
    <lineage>
        <taxon>unclassified sequences</taxon>
        <taxon>metagenomes</taxon>
        <taxon>ecological metagenomes</taxon>
    </lineage>
</organism>
<reference evidence="1" key="1">
    <citation type="submission" date="2018-05" db="EMBL/GenBank/DDBJ databases">
        <authorList>
            <person name="Lanie J.A."/>
            <person name="Ng W.-L."/>
            <person name="Kazmierczak K.M."/>
            <person name="Andrzejewski T.M."/>
            <person name="Davidsen T.M."/>
            <person name="Wayne K.J."/>
            <person name="Tettelin H."/>
            <person name="Glass J.I."/>
            <person name="Rusch D."/>
            <person name="Podicherti R."/>
            <person name="Tsui H.-C.T."/>
            <person name="Winkler M.E."/>
        </authorList>
    </citation>
    <scope>NUCLEOTIDE SEQUENCE</scope>
</reference>
<dbReference type="SUPFAM" id="SSF102588">
    <property type="entry name" value="LmbE-like"/>
    <property type="match status" value="1"/>
</dbReference>
<dbReference type="PANTHER" id="PTHR12993">
    <property type="entry name" value="N-ACETYLGLUCOSAMINYL-PHOSPHATIDYLINOSITOL DE-N-ACETYLASE-RELATED"/>
    <property type="match status" value="1"/>
</dbReference>
<protein>
    <recommendedName>
        <fullName evidence="2">GlcNAc-PI de-N-acetylase</fullName>
    </recommendedName>
</protein>
<dbReference type="Gene3D" id="3.40.50.10320">
    <property type="entry name" value="LmbE-like"/>
    <property type="match status" value="1"/>
</dbReference>
<dbReference type="InterPro" id="IPR024078">
    <property type="entry name" value="LmbE-like_dom_sf"/>
</dbReference>
<dbReference type="Pfam" id="PF02585">
    <property type="entry name" value="PIG-L"/>
    <property type="match status" value="1"/>
</dbReference>
<proteinExistence type="predicted"/>
<dbReference type="InterPro" id="IPR003737">
    <property type="entry name" value="GlcNAc_PI_deacetylase-related"/>
</dbReference>
<dbReference type="EMBL" id="UINC01000266">
    <property type="protein sequence ID" value="SUZ52279.1"/>
    <property type="molecule type" value="Genomic_DNA"/>
</dbReference>